<dbReference type="Proteomes" id="UP000320762">
    <property type="component" value="Unassembled WGS sequence"/>
</dbReference>
<sequence>MRRFLPQNEIHILPLFGSVARLVSAICGRCPLSNVQESALTAASRFSPLCVDLLSIFELLHSPHPDDYYHIWSMNDCLMFSAGLRRRSGMPRLT</sequence>
<dbReference type="EMBL" id="VDMD01000105">
    <property type="protein sequence ID" value="TRM55650.1"/>
    <property type="molecule type" value="Genomic_DNA"/>
</dbReference>
<reference evidence="1 2" key="1">
    <citation type="journal article" date="2019" name="New Phytol.">
        <title>Comparative genomics reveals unique wood-decay strategies and fruiting body development in the Schizophyllaceae.</title>
        <authorList>
            <person name="Almasi E."/>
            <person name="Sahu N."/>
            <person name="Krizsan K."/>
            <person name="Balint B."/>
            <person name="Kovacs G.M."/>
            <person name="Kiss B."/>
            <person name="Cseklye J."/>
            <person name="Drula E."/>
            <person name="Henrissat B."/>
            <person name="Nagy I."/>
            <person name="Chovatia M."/>
            <person name="Adam C."/>
            <person name="LaButti K."/>
            <person name="Lipzen A."/>
            <person name="Riley R."/>
            <person name="Grigoriev I.V."/>
            <person name="Nagy L.G."/>
        </authorList>
    </citation>
    <scope>NUCLEOTIDE SEQUENCE [LARGE SCALE GENOMIC DNA]</scope>
    <source>
        <strain evidence="1 2">NL-1724</strain>
    </source>
</reference>
<evidence type="ECO:0000313" key="2">
    <source>
        <dbReference type="Proteomes" id="UP000320762"/>
    </source>
</evidence>
<gene>
    <name evidence="1" type="ORF">BD626DRAFT_39285</name>
</gene>
<accession>A0A550BSY2</accession>
<evidence type="ECO:0000313" key="1">
    <source>
        <dbReference type="EMBL" id="TRM55650.1"/>
    </source>
</evidence>
<proteinExistence type="predicted"/>
<dbReference type="AlphaFoldDB" id="A0A550BSY2"/>
<protein>
    <submittedName>
        <fullName evidence="1">Uncharacterized protein</fullName>
    </submittedName>
</protein>
<keyword evidence="2" id="KW-1185">Reference proteome</keyword>
<organism evidence="1 2">
    <name type="scientific">Schizophyllum amplum</name>
    <dbReference type="NCBI Taxonomy" id="97359"/>
    <lineage>
        <taxon>Eukaryota</taxon>
        <taxon>Fungi</taxon>
        <taxon>Dikarya</taxon>
        <taxon>Basidiomycota</taxon>
        <taxon>Agaricomycotina</taxon>
        <taxon>Agaricomycetes</taxon>
        <taxon>Agaricomycetidae</taxon>
        <taxon>Agaricales</taxon>
        <taxon>Schizophyllaceae</taxon>
        <taxon>Schizophyllum</taxon>
    </lineage>
</organism>
<name>A0A550BSY2_9AGAR</name>
<comment type="caution">
    <text evidence="1">The sequence shown here is derived from an EMBL/GenBank/DDBJ whole genome shotgun (WGS) entry which is preliminary data.</text>
</comment>